<comment type="caution">
    <text evidence="1">The sequence shown here is derived from an EMBL/GenBank/DDBJ whole genome shotgun (WGS) entry which is preliminary data.</text>
</comment>
<dbReference type="RefSeq" id="WP_190968759.1">
    <property type="nucleotide sequence ID" value="NZ_JACJTB010000022.1"/>
</dbReference>
<dbReference type="EMBL" id="JACJTB010000022">
    <property type="protein sequence ID" value="MBD2595994.1"/>
    <property type="molecule type" value="Genomic_DNA"/>
</dbReference>
<dbReference type="Proteomes" id="UP000603457">
    <property type="component" value="Unassembled WGS sequence"/>
</dbReference>
<reference evidence="1 2" key="1">
    <citation type="journal article" date="2020" name="ISME J.">
        <title>Comparative genomics reveals insights into cyanobacterial evolution and habitat adaptation.</title>
        <authorList>
            <person name="Chen M.Y."/>
            <person name="Teng W.K."/>
            <person name="Zhao L."/>
            <person name="Hu C.X."/>
            <person name="Zhou Y.K."/>
            <person name="Han B.P."/>
            <person name="Song L.R."/>
            <person name="Shu W.S."/>
        </authorList>
    </citation>
    <scope>NUCLEOTIDE SEQUENCE [LARGE SCALE GENOMIC DNA]</scope>
    <source>
        <strain evidence="1 2">FACHB-130</strain>
    </source>
</reference>
<accession>A0ABR8FZL0</accession>
<sequence>MTQAQIDDINSRLDALAQRVSSLELLTGTIGTSQVAIAQILTVQAEHTQILNAHTADLAELKNDVREILRILRDRNGGSGL</sequence>
<proteinExistence type="predicted"/>
<organism evidence="1 2">
    <name type="scientific">Nostoc spongiaeforme FACHB-130</name>
    <dbReference type="NCBI Taxonomy" id="1357510"/>
    <lineage>
        <taxon>Bacteria</taxon>
        <taxon>Bacillati</taxon>
        <taxon>Cyanobacteriota</taxon>
        <taxon>Cyanophyceae</taxon>
        <taxon>Nostocales</taxon>
        <taxon>Nostocaceae</taxon>
        <taxon>Nostoc</taxon>
    </lineage>
</organism>
<gene>
    <name evidence="1" type="ORF">H6G74_16900</name>
</gene>
<evidence type="ECO:0000313" key="2">
    <source>
        <dbReference type="Proteomes" id="UP000603457"/>
    </source>
</evidence>
<name>A0ABR8FZL0_9NOSO</name>
<keyword evidence="2" id="KW-1185">Reference proteome</keyword>
<protein>
    <submittedName>
        <fullName evidence="1">Uncharacterized protein</fullName>
    </submittedName>
</protein>
<evidence type="ECO:0000313" key="1">
    <source>
        <dbReference type="EMBL" id="MBD2595994.1"/>
    </source>
</evidence>